<organism evidence="4">
    <name type="scientific">Onchocerca flexuosa</name>
    <dbReference type="NCBI Taxonomy" id="387005"/>
    <lineage>
        <taxon>Eukaryota</taxon>
        <taxon>Metazoa</taxon>
        <taxon>Ecdysozoa</taxon>
        <taxon>Nematoda</taxon>
        <taxon>Chromadorea</taxon>
        <taxon>Rhabditida</taxon>
        <taxon>Spirurina</taxon>
        <taxon>Spiruromorpha</taxon>
        <taxon>Filarioidea</taxon>
        <taxon>Onchocercidae</taxon>
        <taxon>Onchocerca</taxon>
    </lineage>
</organism>
<keyword evidence="1" id="KW-0812">Transmembrane</keyword>
<evidence type="ECO:0000256" key="1">
    <source>
        <dbReference type="SAM" id="Phobius"/>
    </source>
</evidence>
<reference evidence="4" key="1">
    <citation type="submission" date="2016-06" db="UniProtKB">
        <authorList>
            <consortium name="WormBaseParasite"/>
        </authorList>
    </citation>
    <scope>IDENTIFICATION</scope>
</reference>
<feature type="transmembrane region" description="Helical" evidence="1">
    <location>
        <begin position="7"/>
        <end position="28"/>
    </location>
</feature>
<keyword evidence="3" id="KW-1185">Reference proteome</keyword>
<dbReference type="WBParaSite" id="OFLC_0001523401-mRNA-1">
    <property type="protein sequence ID" value="OFLC_0001523401-mRNA-1"/>
    <property type="gene ID" value="OFLC_0001523401"/>
</dbReference>
<dbReference type="AlphaFoldDB" id="A0A183I661"/>
<accession>A0A183I661</accession>
<evidence type="ECO:0000313" key="4">
    <source>
        <dbReference type="WBParaSite" id="OFLC_0001523401-mRNA-1"/>
    </source>
</evidence>
<name>A0A183I661_9BILA</name>
<gene>
    <name evidence="2" type="ORF">OFLC_LOCUS15223</name>
</gene>
<protein>
    <submittedName>
        <fullName evidence="4">G_PROTEIN_RECEP_F1_2 domain-containing protein</fullName>
    </submittedName>
</protein>
<feature type="transmembrane region" description="Helical" evidence="1">
    <location>
        <begin position="48"/>
        <end position="66"/>
    </location>
</feature>
<evidence type="ECO:0000313" key="2">
    <source>
        <dbReference type="EMBL" id="VDP20911.1"/>
    </source>
</evidence>
<evidence type="ECO:0000313" key="3">
    <source>
        <dbReference type="Proteomes" id="UP000267606"/>
    </source>
</evidence>
<sequence>NDIIAGGTLISLALIFLLIYTLIAFVLYRESGTITGFVYLLSSSVNNMILLINYALWPGILIIAKIRPPENGRRLYQVSFEILCNLFILN</sequence>
<proteinExistence type="predicted"/>
<reference evidence="2 3" key="2">
    <citation type="submission" date="2018-11" db="EMBL/GenBank/DDBJ databases">
        <authorList>
            <consortium name="Pathogen Informatics"/>
        </authorList>
    </citation>
    <scope>NUCLEOTIDE SEQUENCE [LARGE SCALE GENOMIC DNA]</scope>
</reference>
<dbReference type="Proteomes" id="UP000267606">
    <property type="component" value="Unassembled WGS sequence"/>
</dbReference>
<keyword evidence="1" id="KW-0472">Membrane</keyword>
<keyword evidence="1" id="KW-1133">Transmembrane helix</keyword>
<dbReference type="EMBL" id="UZAJ01041792">
    <property type="protein sequence ID" value="VDP20911.1"/>
    <property type="molecule type" value="Genomic_DNA"/>
</dbReference>